<dbReference type="InterPro" id="IPR004557">
    <property type="entry name" value="PrmC-related"/>
</dbReference>
<comment type="caution">
    <text evidence="5">The sequence shown here is derived from an EMBL/GenBank/DDBJ whole genome shotgun (WGS) entry which is preliminary data.</text>
</comment>
<evidence type="ECO:0000313" key="5">
    <source>
        <dbReference type="EMBL" id="ORV01774.1"/>
    </source>
</evidence>
<dbReference type="PANTHER" id="PTHR45875:SF1">
    <property type="entry name" value="METHYLTRANSFERASE N6AMT1"/>
    <property type="match status" value="1"/>
</dbReference>
<dbReference type="RefSeq" id="WP_085097150.1">
    <property type="nucleotide sequence ID" value="NZ_AP022603.1"/>
</dbReference>
<keyword evidence="6" id="KW-1185">Reference proteome</keyword>
<dbReference type="SUPFAM" id="SSF53335">
    <property type="entry name" value="S-adenosyl-L-methionine-dependent methyltransferases"/>
    <property type="match status" value="1"/>
</dbReference>
<comment type="similarity">
    <text evidence="1">Belongs to the eukaryotic/archaeal PrmC-related family.</text>
</comment>
<dbReference type="EMBL" id="LQOJ01000043">
    <property type="protein sequence ID" value="ORV01774.1"/>
    <property type="molecule type" value="Genomic_DNA"/>
</dbReference>
<evidence type="ECO:0000313" key="6">
    <source>
        <dbReference type="Proteomes" id="UP000193484"/>
    </source>
</evidence>
<dbReference type="Gene3D" id="3.40.50.150">
    <property type="entry name" value="Vaccinia Virus protein VP39"/>
    <property type="match status" value="1"/>
</dbReference>
<evidence type="ECO:0000256" key="1">
    <source>
        <dbReference type="ARBA" id="ARBA00006149"/>
    </source>
</evidence>
<organism evidence="5 6">
    <name type="scientific">Mycolicibacterium fallax</name>
    <name type="common">Mycobacterium fallax</name>
    <dbReference type="NCBI Taxonomy" id="1793"/>
    <lineage>
        <taxon>Bacteria</taxon>
        <taxon>Bacillati</taxon>
        <taxon>Actinomycetota</taxon>
        <taxon>Actinomycetes</taxon>
        <taxon>Mycobacteriales</taxon>
        <taxon>Mycobacteriaceae</taxon>
        <taxon>Mycolicibacterium</taxon>
    </lineage>
</organism>
<evidence type="ECO:0000256" key="4">
    <source>
        <dbReference type="ARBA" id="ARBA00022691"/>
    </source>
</evidence>
<dbReference type="STRING" id="1793.AWC04_13395"/>
<dbReference type="GO" id="GO:0008757">
    <property type="term" value="F:S-adenosylmethionine-dependent methyltransferase activity"/>
    <property type="evidence" value="ECO:0007669"/>
    <property type="project" value="TreeGrafter"/>
</dbReference>
<evidence type="ECO:0000256" key="3">
    <source>
        <dbReference type="ARBA" id="ARBA00022679"/>
    </source>
</evidence>
<keyword evidence="4" id="KW-0949">S-adenosyl-L-methionine</keyword>
<accession>A0A1X1R9D8</accession>
<reference evidence="5 6" key="1">
    <citation type="submission" date="2016-01" db="EMBL/GenBank/DDBJ databases">
        <title>The new phylogeny of the genus Mycobacterium.</title>
        <authorList>
            <person name="Tarcisio F."/>
            <person name="Conor M."/>
            <person name="Antonella G."/>
            <person name="Elisabetta G."/>
            <person name="Giulia F.S."/>
            <person name="Sara T."/>
            <person name="Anna F."/>
            <person name="Clotilde B."/>
            <person name="Roberto B."/>
            <person name="Veronica D.S."/>
            <person name="Fabio R."/>
            <person name="Monica P."/>
            <person name="Olivier J."/>
            <person name="Enrico T."/>
            <person name="Nicola S."/>
        </authorList>
    </citation>
    <scope>NUCLEOTIDE SEQUENCE [LARGE SCALE GENOMIC DNA]</scope>
    <source>
        <strain evidence="5 6">DSM 44179</strain>
    </source>
</reference>
<dbReference type="InterPro" id="IPR002052">
    <property type="entry name" value="DNA_methylase_N6_adenine_CS"/>
</dbReference>
<gene>
    <name evidence="5" type="ORF">AWC04_13395</name>
</gene>
<dbReference type="AlphaFoldDB" id="A0A1X1R9D8"/>
<dbReference type="NCBIfam" id="TIGR00537">
    <property type="entry name" value="hemK_rel_arch"/>
    <property type="match status" value="1"/>
</dbReference>
<sequence>MTAAPAGVYRPQQDSQLLIDAVTAGGPLRGRRVADLGTGSGVVAIAAAGLGGTVTAFDVCPNAVRCARAQVAAADAAVDVRLGSWTRALEFAPFDLVLSNPPYVPVLTDPDDAEIPASAGPPVSWDGGADGRRMLDPLCAAAPDLLSDGGTLFVVQSSLAGAEESLRRLVNAGLRAEIIATKSIPFGPVLSSQARALESAGRLALGRRSERLVVIRADKP</sequence>
<dbReference type="Proteomes" id="UP000193484">
    <property type="component" value="Unassembled WGS sequence"/>
</dbReference>
<dbReference type="InterPro" id="IPR052190">
    <property type="entry name" value="Euk-Arch_PrmC-MTase"/>
</dbReference>
<name>A0A1X1R9D8_MYCFA</name>
<keyword evidence="3" id="KW-0808">Transferase</keyword>
<dbReference type="PROSITE" id="PS00092">
    <property type="entry name" value="N6_MTASE"/>
    <property type="match status" value="1"/>
</dbReference>
<proteinExistence type="inferred from homology"/>
<dbReference type="Pfam" id="PF05175">
    <property type="entry name" value="MTS"/>
    <property type="match status" value="1"/>
</dbReference>
<dbReference type="InterPro" id="IPR007848">
    <property type="entry name" value="Small_mtfrase_dom"/>
</dbReference>
<protein>
    <submittedName>
        <fullName evidence="5">Methylase</fullName>
    </submittedName>
</protein>
<dbReference type="GO" id="GO:0032259">
    <property type="term" value="P:methylation"/>
    <property type="evidence" value="ECO:0007669"/>
    <property type="project" value="UniProtKB-KW"/>
</dbReference>
<keyword evidence="2 5" id="KW-0489">Methyltransferase</keyword>
<evidence type="ECO:0000256" key="2">
    <source>
        <dbReference type="ARBA" id="ARBA00022603"/>
    </source>
</evidence>
<dbReference type="CDD" id="cd02440">
    <property type="entry name" value="AdoMet_MTases"/>
    <property type="match status" value="1"/>
</dbReference>
<dbReference type="GO" id="GO:0008170">
    <property type="term" value="F:N-methyltransferase activity"/>
    <property type="evidence" value="ECO:0007669"/>
    <property type="project" value="UniProtKB-ARBA"/>
</dbReference>
<dbReference type="OrthoDB" id="8746524at2"/>
<dbReference type="GO" id="GO:0008276">
    <property type="term" value="F:protein methyltransferase activity"/>
    <property type="evidence" value="ECO:0007669"/>
    <property type="project" value="TreeGrafter"/>
</dbReference>
<dbReference type="PANTHER" id="PTHR45875">
    <property type="entry name" value="METHYLTRANSFERASE N6AMT1"/>
    <property type="match status" value="1"/>
</dbReference>
<dbReference type="InterPro" id="IPR029063">
    <property type="entry name" value="SAM-dependent_MTases_sf"/>
</dbReference>
<dbReference type="GO" id="GO:0003676">
    <property type="term" value="F:nucleic acid binding"/>
    <property type="evidence" value="ECO:0007669"/>
    <property type="project" value="InterPro"/>
</dbReference>
<dbReference type="GO" id="GO:0035657">
    <property type="term" value="C:eRF1 methyltransferase complex"/>
    <property type="evidence" value="ECO:0007669"/>
    <property type="project" value="TreeGrafter"/>
</dbReference>